<name>A0A5J4QJM6_9ZZZZ</name>
<reference evidence="1" key="1">
    <citation type="submission" date="2019-03" db="EMBL/GenBank/DDBJ databases">
        <title>Single cell metagenomics reveals metabolic interactions within the superorganism composed of flagellate Streblomastix strix and complex community of Bacteroidetes bacteria on its surface.</title>
        <authorList>
            <person name="Treitli S.C."/>
            <person name="Kolisko M."/>
            <person name="Husnik F."/>
            <person name="Keeling P."/>
            <person name="Hampl V."/>
        </authorList>
    </citation>
    <scope>NUCLEOTIDE SEQUENCE</scope>
    <source>
        <strain evidence="1">STM</strain>
    </source>
</reference>
<dbReference type="AlphaFoldDB" id="A0A5J4QJM6"/>
<sequence length="52" mass="6410">DKFVQAQGAYLQKSAIENTEKWHNLEHTYQIYCMRKWLEERITYLDTQINNF</sequence>
<dbReference type="EMBL" id="SNRY01003289">
    <property type="protein sequence ID" value="KAA6321519.1"/>
    <property type="molecule type" value="Genomic_DNA"/>
</dbReference>
<proteinExistence type="predicted"/>
<feature type="non-terminal residue" evidence="1">
    <location>
        <position position="1"/>
    </location>
</feature>
<organism evidence="1">
    <name type="scientific">termite gut metagenome</name>
    <dbReference type="NCBI Taxonomy" id="433724"/>
    <lineage>
        <taxon>unclassified sequences</taxon>
        <taxon>metagenomes</taxon>
        <taxon>organismal metagenomes</taxon>
    </lineage>
</organism>
<gene>
    <name evidence="1" type="ORF">EZS27_028838</name>
</gene>
<accession>A0A5J4QJM6</accession>
<protein>
    <submittedName>
        <fullName evidence="1">Uncharacterized protein</fullName>
    </submittedName>
</protein>
<comment type="caution">
    <text evidence="1">The sequence shown here is derived from an EMBL/GenBank/DDBJ whole genome shotgun (WGS) entry which is preliminary data.</text>
</comment>
<evidence type="ECO:0000313" key="1">
    <source>
        <dbReference type="EMBL" id="KAA6321519.1"/>
    </source>
</evidence>